<reference evidence="4 5" key="1">
    <citation type="submission" date="2019-09" db="EMBL/GenBank/DDBJ databases">
        <authorList>
            <person name="Wang X."/>
        </authorList>
    </citation>
    <scope>NUCLEOTIDE SEQUENCE [LARGE SCALE GENOMIC DNA]</scope>
    <source>
        <strain evidence="4 5">CICC 11023</strain>
    </source>
</reference>
<dbReference type="Pfam" id="PF20220">
    <property type="entry name" value="ABC_toxin_N"/>
    <property type="match status" value="1"/>
</dbReference>
<gene>
    <name evidence="4" type="ORF">F3087_44605</name>
</gene>
<dbReference type="InterPro" id="IPR013783">
    <property type="entry name" value="Ig-like_fold"/>
</dbReference>
<sequence length="3071" mass="336556">MTANEVVTQQSSVVGTVKDPDGNPIAGAVVTVAERRLRSESSLGSGVTAPDGRYRVDIGADSRRAVLVVRATLDGQPAIETTHQPNGSATATVDLRAPVEPRTEYRTVIDRVTPLLDGVALGGLGAADITHLAQVTGQDRAAIAALVAAEQQAAGTGQSVELFYGALRRCDPLELGPLGRKQPVDLEAALSAAAAAGVIESADGAAEFARAVRARQVSDAVNPDAGSADAVGALIAAVIADPAARERSYAAYLDRSADSTEFWGALAEDTVAAPDAERLRLAFRLHGLTAGNLPLVMELLARFDAGEFHDPRELVRLNGSWSDLIEKSGGIPEQAKTALDADQVPEYARELRRRLIEAYPTAHLAHEMSARLAHAQAPAAQFLAANPDFDIVGTPVNADTVPDEPARAELGQIQRTFKITRDFDAMQALRDNGFDSAQSVAAIGRDLFARKLSGTLDADTAHAVHERATQVNAAAANLVADFRTAGHFDVPWLPSLADPAATELPQPIPDWEELFGSADYGTFAASRSVYGQPAYLADLLYYLRRLGAGTPANEGPVAKALYARRPDLWDVELSDDNTDLSVPYVDLVNELLESIVAPATAIPDKQRQSTGDQATLRIQPQHVNSGAYEVLRAAVYPWDLPFDLFREQTDAYLANAGVSRIALLEMVGAAADSPTLLADERLGLSTVAARIIAGEPLTPGRTLAEFYGKPADTDLIGVMRNVRTLLDAGSLRYAELTRLLDTRFVNPGGVISIKADAGSPYDTTRMTVVGLDMPALDRLHRFVRLQRVLGWSAHLLDRVIAGCNTRGELDRQTLRTIAAVRKLAVRLDLSIEQVLTFYNTVETFAYRADTEAPLYDRLFLDPSVVSTQPGARNPFALRADRTELSVLGSLTEPVITAALLAVLQVSDADLTALTTGPRAVTPNRILDLANLSALVRTVTLARALALPIPDLLRLIELYGGGGPFPALASVFTGAPAENEVAAGAPLQLRMPVTLPAYADGIEGEVAGGARMLPPGRLDTAPLPPIYAQTVLTERFLDAVDAITDAELTVEEVDAVLTATLSPQGTVVPDDAALAATLTALRAALQTVYQQTGQTLDERGELTRKHLTLLGWDPALAQQAVSTLLGTVTYAAKLTELPDDKVFPPKLPIRFSAADQQLFFTGPMTDSQQVLLKKVYNGAEYQAAIDELCKAPRRFVATRMKARRIPVFAASQPTMPADYQLPKALIGKVFYDINDHMLKCRGYLSEAEAEALTSAPSGAALDGAVKTLLRVQEADIVGPNKFLDATIADTFFKDDTTVPADRFRFVLGMLNPLLRTTLSEITIKQQLGQATELDPATADVLFGTLLCSTTGPVVLNDFLVPEFVSSDPAVPITRSAFGQQFSTLSRIYRVALVVSRLRLGAVELPFVFGYAGRAGWADLNELPPARIVGPAPLFAEFIRLLDLARLRAVLPGGIDTLDQVFAEADRRDATPADVIGRLATRTGWNATDLTTLATLLGLSTAARFRDVGAMRTVRESVRLLLRLGVLADRLDLWIHAAVTPAAADAAWQAAKAKHALADWSAVAAPMQDAIRERQRAALVSYLVANPLYASDRITLPIWTDANGLHDYLLIDVEMGATQQTTRMAQAIYSIQLFVQRCLLNLEPQVHTADTSLWDQWEWMKQFRLWEANQKVFLYPENYFEPDLRRDKTPFFTELENELTQKELTDDSAATAAHHYLERLDEVARIHPCGIYVDKDRGITYVFARTDSTPRTYYYRTWVKRAYWTAWEKIDLDIGSDTLIPTVWHDQLYLFWPTFTPAADSRSVRKLPDDTPGNEMRPADKYWNIHLNWSKLTESGWQAKRVAEETISTKYPHVGDKETDFDQSNTAAYYFQVFPGRTSLTMSATYNKLVSYTDSNSIKYKAVFSGYFTLNAKQGMVRVLPLGSYGYQVDDNGSPIDPDEEMEAKDRLVKSPFESEPTNNEFTGHSSLLYLPNIRHHPSGHEVGGFFPLLHHLAGYFYQVFYQSKPGTDWRDFFAFISDGLRSYVAEFLDADASVLAATRFSNFYHPYVETLLSSLKFRGLDAMLSREIQLIDARTAGTFEFKKEYEPDPSSVVEPYPGEDMDFTAEGGYSQYNWELFFDVPLLLAERLTTNQRFAEAQRWFHRIFDPTDRSTLSSPQRFWQTKPFYLTSKEEGQPGSYYQQRIEEILRRLADGNLSEQAKVDAWLANPFQPDVVARLRTTAYQKAVVMKYLDNLIAWGDQLFRQDTGESINQALQLYILAAELLGRRPEEVFDPTPGGARSFRDLAGPATSPSPVVLAEHLVGGNPQTSATPQITVGVGPAWFDYFRIPRNEKLLGYWDLVADRLGKIRSGRNIDGRARQLAAFGAVIDPSLLVRAYASGLELSAVLDDISAPLPHYRFAPMLAKAKELAAEVTSFGNALLSALEKRDGEALSRLRSRHEKAMLKAVSRVKKEQITEAEDAVQVANQTIALAQGKLDYYSSRDFMNGFEITHTVLAGGALVAQSVAAGIHMAGSATSHLPDFKVGFPTTVGATYGGSNVSNSLQNLANSLGEVATVLNGAGALAATIGGYSRRQDDWDFQAGQARVEIEQAKQQLFAASSRLNIATSERDNNDLEIANATEADKFLHDKFTNQELYDWMVGRLATSFFQAYQLAYDVAKRAERAYRHELGVEDSGFVNFGYWDSLHKGLLSGEQLSADLNRMDAAYLDANAREFELTKRISLAQLDAKALLRLKETGVCYVSLPEALFDLDTPGHYFRRIKSLSITVPCVAGPYSAVNLTATLTNSSVRVDSRLPDGTYVRKTPLDTRFRDYSGPIESIVTSTGQDDSGLFETDLRDERFLPFEGLGAISQWKLSLPNDFRQFDYETITDVVLHLRYTARDGGNTLGDAAVGEMKKALDQWIRGGGGSGPVRVFSARREFADQWQKFLATPADGTGTVTFALSKSRFPQLFRDHRYSVSKPELVLVLSQDLGPDGTKRYVDWYGESALNTTVDGGPLPPAELKADPTLGGQPRAAFPNIKDVEVTDAGRDWVVTVALAGLSPQLLDPDRRLNPDAVLDLLLVCPFALKKGQN</sequence>
<proteinExistence type="predicted"/>
<dbReference type="SUPFAM" id="SSF49464">
    <property type="entry name" value="Carboxypeptidase regulatory domain-like"/>
    <property type="match status" value="1"/>
</dbReference>
<name>A0A5N0DK05_9NOCA</name>
<dbReference type="Gene3D" id="2.60.40.10">
    <property type="entry name" value="Immunoglobulins"/>
    <property type="match status" value="1"/>
</dbReference>
<evidence type="ECO:0000259" key="1">
    <source>
        <dbReference type="Pfam" id="PF18276"/>
    </source>
</evidence>
<dbReference type="RefSeq" id="WP_150408271.1">
    <property type="nucleotide sequence ID" value="NZ_VXLC01000049.1"/>
</dbReference>
<evidence type="ECO:0000259" key="3">
    <source>
        <dbReference type="Pfam" id="PF20220"/>
    </source>
</evidence>
<dbReference type="EMBL" id="VXLC01000049">
    <property type="protein sequence ID" value="KAA8877392.1"/>
    <property type="molecule type" value="Genomic_DNA"/>
</dbReference>
<dbReference type="Pfam" id="PF18276">
    <property type="entry name" value="TcA_TcB_BD"/>
    <property type="match status" value="1"/>
</dbReference>
<dbReference type="InterPro" id="IPR008969">
    <property type="entry name" value="CarboxyPept-like_regulatory"/>
</dbReference>
<organism evidence="4 5">
    <name type="scientific">Nocardia colli</name>
    <dbReference type="NCBI Taxonomy" id="2545717"/>
    <lineage>
        <taxon>Bacteria</taxon>
        <taxon>Bacillati</taxon>
        <taxon>Actinomycetota</taxon>
        <taxon>Actinomycetes</taxon>
        <taxon>Mycobacteriales</taxon>
        <taxon>Nocardiaceae</taxon>
        <taxon>Nocardia</taxon>
    </lineage>
</organism>
<accession>A0A5N0DK05</accession>
<dbReference type="OrthoDB" id="9781691at2"/>
<evidence type="ECO:0000259" key="2">
    <source>
        <dbReference type="Pfam" id="PF18413"/>
    </source>
</evidence>
<dbReference type="InterPro" id="IPR040840">
    <property type="entry name" value="TcA_TcB_BD"/>
</dbReference>
<comment type="caution">
    <text evidence="4">The sequence shown here is derived from an EMBL/GenBank/DDBJ whole genome shotgun (WGS) entry which is preliminary data.</text>
</comment>
<dbReference type="GO" id="GO:0005975">
    <property type="term" value="P:carbohydrate metabolic process"/>
    <property type="evidence" value="ECO:0007669"/>
    <property type="project" value="UniProtKB-ARBA"/>
</dbReference>
<protein>
    <submittedName>
        <fullName evidence="4">Uncharacterized protein</fullName>
    </submittedName>
</protein>
<evidence type="ECO:0000313" key="5">
    <source>
        <dbReference type="Proteomes" id="UP000323876"/>
    </source>
</evidence>
<feature type="domain" description="Neuraminidase-like" evidence="2">
    <location>
        <begin position="1727"/>
        <end position="1865"/>
    </location>
</feature>
<dbReference type="Proteomes" id="UP000323876">
    <property type="component" value="Unassembled WGS sequence"/>
</dbReference>
<evidence type="ECO:0000313" key="4">
    <source>
        <dbReference type="EMBL" id="KAA8877392.1"/>
    </source>
</evidence>
<feature type="domain" description="Tc toxin complex TcA C-terminal TcB-binding" evidence="1">
    <location>
        <begin position="2592"/>
        <end position="2878"/>
    </location>
</feature>
<dbReference type="Pfam" id="PF18413">
    <property type="entry name" value="Neuraminidase"/>
    <property type="match status" value="1"/>
</dbReference>
<keyword evidence="5" id="KW-1185">Reference proteome</keyword>
<dbReference type="InterPro" id="IPR041079">
    <property type="entry name" value="Neuraminidase-like"/>
</dbReference>
<feature type="domain" description="ABC toxin N-terminal" evidence="3">
    <location>
        <begin position="1567"/>
        <end position="1694"/>
    </location>
</feature>
<dbReference type="InterPro" id="IPR046839">
    <property type="entry name" value="ABC_toxin_N"/>
</dbReference>